<dbReference type="OrthoDB" id="39497at2759"/>
<accession>T2M9H2</accession>
<dbReference type="Gene3D" id="1.10.10.10">
    <property type="entry name" value="Winged helix-like DNA-binding domain superfamily/Winged helix DNA-binding domain"/>
    <property type="match status" value="2"/>
</dbReference>
<dbReference type="PANTHER" id="PTHR22829">
    <property type="entry name" value="DEP DOMAIN PROTEIN"/>
    <property type="match status" value="1"/>
</dbReference>
<dbReference type="Gene3D" id="2.30.42.10">
    <property type="match status" value="1"/>
</dbReference>
<sequence length="399" mass="45823">LYNYYIVKNIYTSLHRMPSPEEILVLGEILRLKIHKAKHLVKSCKNDMGTFPYSFVGHEVVEWLVKNDEVQNKDVGITAMRILQENGILHHVCDDHLFNNDSCFYRFRIDDGTFFVDSKYIYYHQGIVIHDRILADKEKFLQNYTSDDLSVTENCFKGSMLVQWLILNNVDTELSAIRLCQAWLNILIIKSVFTESTEFNNDGTLYQFVFDLKSPTKLRESLNLYAERDNNSRKSFTEINNTRNLITIWAGNIRIWAGFNNNKAHTNIPGKKNDACSISLNEPATPIQPAVLRDMTSEELLSSESTYSWQNIRINCDSFGFGFVVRGTGPCYVQTVDPTSPAAAAGLKVRMYIYSVNGKVVLNMSHKEVSHEIDKCSFVELVTLYSIRRTKQLNSDCEE</sequence>
<feature type="domain" description="DEP" evidence="2">
    <location>
        <begin position="50"/>
        <end position="109"/>
    </location>
</feature>
<dbReference type="SUPFAM" id="SSF46785">
    <property type="entry name" value="Winged helix' DNA-binding domain"/>
    <property type="match status" value="2"/>
</dbReference>
<organism evidence="3">
    <name type="scientific">Hydra vulgaris</name>
    <name type="common">Hydra</name>
    <name type="synonym">Hydra attenuata</name>
    <dbReference type="NCBI Taxonomy" id="6087"/>
    <lineage>
        <taxon>Eukaryota</taxon>
        <taxon>Metazoa</taxon>
        <taxon>Cnidaria</taxon>
        <taxon>Hydrozoa</taxon>
        <taxon>Hydroidolina</taxon>
        <taxon>Anthoathecata</taxon>
        <taxon>Aplanulata</taxon>
        <taxon>Hydridae</taxon>
        <taxon>Hydra</taxon>
    </lineage>
</organism>
<proteinExistence type="evidence at transcript level"/>
<dbReference type="GO" id="GO:0023051">
    <property type="term" value="P:regulation of signaling"/>
    <property type="evidence" value="ECO:0007669"/>
    <property type="project" value="TreeGrafter"/>
</dbReference>
<dbReference type="InterPro" id="IPR036390">
    <property type="entry name" value="WH_DNA-bd_sf"/>
</dbReference>
<dbReference type="InterPro" id="IPR001478">
    <property type="entry name" value="PDZ"/>
</dbReference>
<gene>
    <name evidence="3" type="primary">DEPTOR</name>
</gene>
<reference evidence="3" key="1">
    <citation type="journal article" date="2013" name="Genome Biol. Evol.">
        <title>Punctuated emergences of genetic and phenotypic innovations in eumetazoan, bilaterian, euteleostome, and hominidae ancestors.</title>
        <authorList>
            <person name="Wenger Y."/>
            <person name="Galliot B."/>
        </authorList>
    </citation>
    <scope>NUCLEOTIDE SEQUENCE</scope>
    <source>
        <tissue evidence="3">Whole animals</tissue>
    </source>
</reference>
<dbReference type="GO" id="GO:0007186">
    <property type="term" value="P:G protein-coupled receptor signaling pathway"/>
    <property type="evidence" value="ECO:0007669"/>
    <property type="project" value="TreeGrafter"/>
</dbReference>
<dbReference type="PANTHER" id="PTHR22829:SF16">
    <property type="entry name" value="PH DOMAIN-CONTAINING PROTEIN"/>
    <property type="match status" value="1"/>
</dbReference>
<dbReference type="EMBL" id="HAAD01002335">
    <property type="protein sequence ID" value="CDG68567.1"/>
    <property type="molecule type" value="mRNA"/>
</dbReference>
<evidence type="ECO:0000259" key="1">
    <source>
        <dbReference type="PROSITE" id="PS50106"/>
    </source>
</evidence>
<dbReference type="GO" id="GO:0035556">
    <property type="term" value="P:intracellular signal transduction"/>
    <property type="evidence" value="ECO:0007669"/>
    <property type="project" value="InterPro"/>
</dbReference>
<dbReference type="GO" id="GO:0005085">
    <property type="term" value="F:guanyl-nucleotide exchange factor activity"/>
    <property type="evidence" value="ECO:0007669"/>
    <property type="project" value="TreeGrafter"/>
</dbReference>
<dbReference type="AlphaFoldDB" id="T2M9H2"/>
<dbReference type="InterPro" id="IPR000591">
    <property type="entry name" value="DEP_dom"/>
</dbReference>
<dbReference type="GO" id="GO:0005886">
    <property type="term" value="C:plasma membrane"/>
    <property type="evidence" value="ECO:0007669"/>
    <property type="project" value="TreeGrafter"/>
</dbReference>
<dbReference type="InterPro" id="IPR051832">
    <property type="entry name" value="mTOR-Rac_regulators"/>
</dbReference>
<dbReference type="CDD" id="cd04371">
    <property type="entry name" value="DEP"/>
    <property type="match status" value="1"/>
</dbReference>
<evidence type="ECO:0000259" key="2">
    <source>
        <dbReference type="PROSITE" id="PS50186"/>
    </source>
</evidence>
<dbReference type="Pfam" id="PF00595">
    <property type="entry name" value="PDZ"/>
    <property type="match status" value="1"/>
</dbReference>
<dbReference type="InterPro" id="IPR036034">
    <property type="entry name" value="PDZ_sf"/>
</dbReference>
<dbReference type="Pfam" id="PF00610">
    <property type="entry name" value="DEP"/>
    <property type="match status" value="2"/>
</dbReference>
<dbReference type="PROSITE" id="PS50186">
    <property type="entry name" value="DEP"/>
    <property type="match status" value="1"/>
</dbReference>
<dbReference type="InterPro" id="IPR036388">
    <property type="entry name" value="WH-like_DNA-bd_sf"/>
</dbReference>
<dbReference type="SMART" id="SM00228">
    <property type="entry name" value="PDZ"/>
    <property type="match status" value="1"/>
</dbReference>
<protein>
    <submittedName>
        <fullName evidence="3">DEP domain-containing mTOR-interacting protein</fullName>
    </submittedName>
</protein>
<feature type="domain" description="PDZ" evidence="1">
    <location>
        <begin position="311"/>
        <end position="375"/>
    </location>
</feature>
<dbReference type="GO" id="GO:0005096">
    <property type="term" value="F:GTPase activator activity"/>
    <property type="evidence" value="ECO:0007669"/>
    <property type="project" value="TreeGrafter"/>
</dbReference>
<dbReference type="CDD" id="cd23067">
    <property type="entry name" value="PDZ_DEPTOR-like"/>
    <property type="match status" value="1"/>
</dbReference>
<feature type="non-terminal residue" evidence="3">
    <location>
        <position position="1"/>
    </location>
</feature>
<dbReference type="PROSITE" id="PS50106">
    <property type="entry name" value="PDZ"/>
    <property type="match status" value="1"/>
</dbReference>
<evidence type="ECO:0000313" key="3">
    <source>
        <dbReference type="EMBL" id="CDG68567.1"/>
    </source>
</evidence>
<name>T2M9H2_HYDVU</name>
<dbReference type="SUPFAM" id="SSF50156">
    <property type="entry name" value="PDZ domain-like"/>
    <property type="match status" value="1"/>
</dbReference>
<dbReference type="SMART" id="SM00049">
    <property type="entry name" value="DEP"/>
    <property type="match status" value="2"/>
</dbReference>